<reference evidence="14" key="1">
    <citation type="submission" date="2021-06" db="EMBL/GenBank/DDBJ databases">
        <title>Novel species in genus Arthrobacter.</title>
        <authorList>
            <person name="Zhang G."/>
        </authorList>
    </citation>
    <scope>NUCLEOTIDE SEQUENCE</scope>
    <source>
        <strain evidence="14">Zg-ZUI122</strain>
    </source>
</reference>
<proteinExistence type="predicted"/>
<keyword evidence="9 12" id="KW-0408">Iron</keyword>
<evidence type="ECO:0000256" key="10">
    <source>
        <dbReference type="ARBA" id="ARBA00023014"/>
    </source>
</evidence>
<dbReference type="GO" id="GO:0009055">
    <property type="term" value="F:electron transfer activity"/>
    <property type="evidence" value="ECO:0007669"/>
    <property type="project" value="UniProtKB-UniRule"/>
</dbReference>
<feature type="domain" description="4Fe-4S ferredoxin-type" evidence="13">
    <location>
        <begin position="31"/>
        <end position="60"/>
    </location>
</feature>
<comment type="function">
    <text evidence="2 12">Ferredoxins are iron-sulfur proteins that transfer electrons in a wide variety of metabolic reactions.</text>
</comment>
<comment type="cofactor">
    <cofactor evidence="12">
        <name>[3Fe-4S] cluster</name>
        <dbReference type="ChEBI" id="CHEBI:21137"/>
    </cofactor>
    <text evidence="12">Binds 1 [3Fe-4S] cluster.</text>
</comment>
<dbReference type="InterPro" id="IPR017900">
    <property type="entry name" value="4Fe4S_Fe_S_CS"/>
</dbReference>
<dbReference type="RefSeq" id="WP_207348434.1">
    <property type="nucleotide sequence ID" value="NZ_CP076456.1"/>
</dbReference>
<keyword evidence="11 12" id="KW-0003">3Fe-4S</keyword>
<evidence type="ECO:0000256" key="12">
    <source>
        <dbReference type="RuleBase" id="RU365098"/>
    </source>
</evidence>
<comment type="cofactor">
    <cofactor evidence="1 12">
        <name>[4Fe-4S] cluster</name>
        <dbReference type="ChEBI" id="CHEBI:49883"/>
    </cofactor>
</comment>
<keyword evidence="8 12" id="KW-0249">Electron transport</keyword>
<dbReference type="GO" id="GO:0051538">
    <property type="term" value="F:3 iron, 4 sulfur cluster binding"/>
    <property type="evidence" value="ECO:0007669"/>
    <property type="project" value="UniProtKB-UniRule"/>
</dbReference>
<evidence type="ECO:0000256" key="4">
    <source>
        <dbReference type="ARBA" id="ARBA00022448"/>
    </source>
</evidence>
<keyword evidence="10 12" id="KW-0411">Iron-sulfur</keyword>
<dbReference type="Proteomes" id="UP000680588">
    <property type="component" value="Chromosome"/>
</dbReference>
<name>A0A975S6A5_9MICC</name>
<keyword evidence="5 12" id="KW-0004">4Fe-4S</keyword>
<dbReference type="EMBL" id="CP076456">
    <property type="protein sequence ID" value="QWQ36613.1"/>
    <property type="molecule type" value="Genomic_DNA"/>
</dbReference>
<keyword evidence="15" id="KW-1185">Reference proteome</keyword>
<dbReference type="InterPro" id="IPR050294">
    <property type="entry name" value="RnfB_subfamily"/>
</dbReference>
<keyword evidence="6 12" id="KW-0479">Metal-binding</keyword>
<dbReference type="Pfam" id="PF00037">
    <property type="entry name" value="Fer4"/>
    <property type="match status" value="1"/>
</dbReference>
<evidence type="ECO:0000256" key="6">
    <source>
        <dbReference type="ARBA" id="ARBA00022723"/>
    </source>
</evidence>
<dbReference type="PROSITE" id="PS00198">
    <property type="entry name" value="4FE4S_FER_1"/>
    <property type="match status" value="1"/>
</dbReference>
<keyword evidence="7" id="KW-0677">Repeat</keyword>
<sequence>MTFVVTQDCVDVKDKSCIEVCPVDCLYEGGRMMYIRPDQCINCGACEAACPMEAIRFEGELEGDEEKFLGINAQFFETQDVPKGGRKLGRIDHDEPFIAHLEHK</sequence>
<dbReference type="PRINTS" id="PR00354">
    <property type="entry name" value="7FE8SFRDOXIN"/>
</dbReference>
<evidence type="ECO:0000313" key="15">
    <source>
        <dbReference type="Proteomes" id="UP000680588"/>
    </source>
</evidence>
<dbReference type="GO" id="GO:0051539">
    <property type="term" value="F:4 iron, 4 sulfur cluster binding"/>
    <property type="evidence" value="ECO:0007669"/>
    <property type="project" value="UniProtKB-UniRule"/>
</dbReference>
<dbReference type="Gene3D" id="3.30.70.20">
    <property type="match status" value="1"/>
</dbReference>
<evidence type="ECO:0000256" key="8">
    <source>
        <dbReference type="ARBA" id="ARBA00022982"/>
    </source>
</evidence>
<gene>
    <name evidence="14" type="ORF">KG104_01980</name>
</gene>
<organism evidence="14 15">
    <name type="scientific">Arthrobacter sunyaminii</name>
    <dbReference type="NCBI Taxonomy" id="2816859"/>
    <lineage>
        <taxon>Bacteria</taxon>
        <taxon>Bacillati</taxon>
        <taxon>Actinomycetota</taxon>
        <taxon>Actinomycetes</taxon>
        <taxon>Micrococcales</taxon>
        <taxon>Micrococcaceae</taxon>
        <taxon>Arthrobacter</taxon>
    </lineage>
</organism>
<dbReference type="AlphaFoldDB" id="A0A975S6A5"/>
<evidence type="ECO:0000313" key="14">
    <source>
        <dbReference type="EMBL" id="QWQ36613.1"/>
    </source>
</evidence>
<dbReference type="KEGG" id="asun:KG104_01980"/>
<evidence type="ECO:0000256" key="3">
    <source>
        <dbReference type="ARBA" id="ARBA00013529"/>
    </source>
</evidence>
<dbReference type="NCBIfam" id="NF045480">
    <property type="entry name" value="FdxA_Actino"/>
    <property type="match status" value="1"/>
</dbReference>
<dbReference type="PANTHER" id="PTHR42859:SF2">
    <property type="entry name" value="FERREDOXIN"/>
    <property type="match status" value="1"/>
</dbReference>
<dbReference type="InterPro" id="IPR000813">
    <property type="entry name" value="7Fe_ferredoxin"/>
</dbReference>
<keyword evidence="4 12" id="KW-0813">Transport</keyword>
<evidence type="ECO:0000256" key="7">
    <source>
        <dbReference type="ARBA" id="ARBA00022737"/>
    </source>
</evidence>
<dbReference type="InterPro" id="IPR054830">
    <property type="entry name" value="FdxA_Actino"/>
</dbReference>
<evidence type="ECO:0000256" key="9">
    <source>
        <dbReference type="ARBA" id="ARBA00023004"/>
    </source>
</evidence>
<dbReference type="InterPro" id="IPR017896">
    <property type="entry name" value="4Fe4S_Fe-S-bd"/>
</dbReference>
<accession>A0A975S6A5</accession>
<dbReference type="PANTHER" id="PTHR42859">
    <property type="entry name" value="OXIDOREDUCTASE"/>
    <property type="match status" value="1"/>
</dbReference>
<dbReference type="SUPFAM" id="SSF54862">
    <property type="entry name" value="4Fe-4S ferredoxins"/>
    <property type="match status" value="1"/>
</dbReference>
<evidence type="ECO:0000259" key="13">
    <source>
        <dbReference type="PROSITE" id="PS51379"/>
    </source>
</evidence>
<evidence type="ECO:0000256" key="2">
    <source>
        <dbReference type="ARBA" id="ARBA00003532"/>
    </source>
</evidence>
<evidence type="ECO:0000256" key="11">
    <source>
        <dbReference type="ARBA" id="ARBA00023291"/>
    </source>
</evidence>
<dbReference type="GO" id="GO:0046872">
    <property type="term" value="F:metal ion binding"/>
    <property type="evidence" value="ECO:0007669"/>
    <property type="project" value="UniProtKB-UniRule"/>
</dbReference>
<dbReference type="PROSITE" id="PS51379">
    <property type="entry name" value="4FE4S_FER_2"/>
    <property type="match status" value="1"/>
</dbReference>
<protein>
    <recommendedName>
        <fullName evidence="3 12">Ferredoxin</fullName>
    </recommendedName>
</protein>
<evidence type="ECO:0000256" key="1">
    <source>
        <dbReference type="ARBA" id="ARBA00001966"/>
    </source>
</evidence>
<evidence type="ECO:0000256" key="5">
    <source>
        <dbReference type="ARBA" id="ARBA00022485"/>
    </source>
</evidence>